<sequence>MFKNYLKIAWRNISRNKLHSAIHIFGLAIAFSVCILLFLTAYFHLSFDSFHKDKAQLFKTSRTIHSSQGIEMSSQMPLPAATALKADISEVETAIVVNMGMPENFSYEEKNIERVVIRTDPDFFEVFNFPVLSGNGSSALSGIQDIAISESTAKAIFGDLDPIGKELKIGRGEEVAYYTVTAVVKDCPKNSSIRFDAIARIQSLPNYGKLQNDWGSNGSSVFIKVSPNSDPQKVAMKLEPFVEKYYPDQLEQLRADHPEVKQASELMSINLTNINEVHFSGDRGAPKLLVYALMSLGAFILLIACFNFVNLNMANSFKRSRELGVRKTLGAYKGQLFMQLWGEAFLLYFIGFMLGLVLASQLIPAFNAQFGGSIEITALFQPTFLVIIFGVFLLVTLIAGGYPALKMANFNLVGVLKGKISTRRPGALRNGILVSQFAISSLLISISWIAGKQLDFLREVPIGFEKEQVISIPVGFQQDGRKILARMRNELVNDPKIVSITGTGGNLGRGLDRVTVRSTVGFDYKQNQVSADWLLADYDFLKTLQIPIIKGRDFDPAFATDTVNAFVVTESFVKAMGEPDPIGKYFGGEEAGLGNRIIGVIPDFNAYSPSEKAYPIAIHLSATERINYIFLKVKSDNPQLVMDHVASVWDKLTDNSLFNASFLDENLQAWYEGEIIMTTVFSIASVIAIFLSCLGLFAISLMVIELRTKEIGIRKVMGASVKGIVGMISIHFLKLVLLSLLISIPLAWYAMQTWIENYEYRITIDPLTFLGVGTMVAVVAVITVSFHTIRAAIVNPVESLKSE</sequence>
<evidence type="ECO:0000256" key="1">
    <source>
        <dbReference type="ARBA" id="ARBA00004651"/>
    </source>
</evidence>
<dbReference type="GO" id="GO:0005524">
    <property type="term" value="F:ATP binding"/>
    <property type="evidence" value="ECO:0007669"/>
    <property type="project" value="UniProtKB-KW"/>
</dbReference>
<evidence type="ECO:0000256" key="4">
    <source>
        <dbReference type="ARBA" id="ARBA00022989"/>
    </source>
</evidence>
<feature type="domain" description="ABC3 transporter permease C-terminal" evidence="7">
    <location>
        <begin position="683"/>
        <end position="793"/>
    </location>
</feature>
<evidence type="ECO:0000259" key="7">
    <source>
        <dbReference type="Pfam" id="PF02687"/>
    </source>
</evidence>
<dbReference type="PANTHER" id="PTHR30572:SF18">
    <property type="entry name" value="ABC-TYPE MACROLIDE FAMILY EXPORT SYSTEM PERMEASE COMPONENT 2"/>
    <property type="match status" value="1"/>
</dbReference>
<evidence type="ECO:0000256" key="3">
    <source>
        <dbReference type="ARBA" id="ARBA00022692"/>
    </source>
</evidence>
<feature type="transmembrane region" description="Helical" evidence="6">
    <location>
        <begin position="21"/>
        <end position="45"/>
    </location>
</feature>
<feature type="transmembrane region" description="Helical" evidence="6">
    <location>
        <begin position="426"/>
        <end position="450"/>
    </location>
</feature>
<feature type="domain" description="MacB-like periplasmic core" evidence="8">
    <location>
        <begin position="20"/>
        <end position="239"/>
    </location>
</feature>
<accession>A0A221V268</accession>
<dbReference type="InterPro" id="IPR003838">
    <property type="entry name" value="ABC3_permease_C"/>
</dbReference>
<keyword evidence="2" id="KW-1003">Cell membrane</keyword>
<dbReference type="AlphaFoldDB" id="A0A221V268"/>
<proteinExistence type="predicted"/>
<keyword evidence="3 6" id="KW-0812">Transmembrane</keyword>
<feature type="transmembrane region" description="Helical" evidence="6">
    <location>
        <begin position="288"/>
        <end position="311"/>
    </location>
</feature>
<dbReference type="GO" id="GO:0022857">
    <property type="term" value="F:transmembrane transporter activity"/>
    <property type="evidence" value="ECO:0007669"/>
    <property type="project" value="TreeGrafter"/>
</dbReference>
<dbReference type="GO" id="GO:0016787">
    <property type="term" value="F:hydrolase activity"/>
    <property type="evidence" value="ECO:0007669"/>
    <property type="project" value="UniProtKB-KW"/>
</dbReference>
<dbReference type="GO" id="GO:0005886">
    <property type="term" value="C:plasma membrane"/>
    <property type="evidence" value="ECO:0007669"/>
    <property type="project" value="UniProtKB-SubCell"/>
</dbReference>
<name>A0A221V268_9FLAO</name>
<dbReference type="InterPro" id="IPR050250">
    <property type="entry name" value="Macrolide_Exporter_MacB"/>
</dbReference>
<evidence type="ECO:0000256" key="2">
    <source>
        <dbReference type="ARBA" id="ARBA00022475"/>
    </source>
</evidence>
<dbReference type="EMBL" id="CP022515">
    <property type="protein sequence ID" value="ASO07468.1"/>
    <property type="molecule type" value="Genomic_DNA"/>
</dbReference>
<protein>
    <submittedName>
        <fullName evidence="9">Macrolide export ATP-binding/permease protein MacB</fullName>
        <ecNumber evidence="9">3.6.3.-</ecNumber>
    </submittedName>
</protein>
<evidence type="ECO:0000259" key="8">
    <source>
        <dbReference type="Pfam" id="PF12704"/>
    </source>
</evidence>
<feature type="transmembrane region" description="Helical" evidence="6">
    <location>
        <begin position="345"/>
        <end position="363"/>
    </location>
</feature>
<dbReference type="KEGG" id="aalg:AREALGSMS7_04062"/>
<keyword evidence="9" id="KW-0547">Nucleotide-binding</keyword>
<dbReference type="PANTHER" id="PTHR30572">
    <property type="entry name" value="MEMBRANE COMPONENT OF TRANSPORTER-RELATED"/>
    <property type="match status" value="1"/>
</dbReference>
<dbReference type="RefSeq" id="WP_093979733.1">
    <property type="nucleotide sequence ID" value="NZ_CP022515.1"/>
</dbReference>
<keyword evidence="9" id="KW-0378">Hydrolase</keyword>
<keyword evidence="5 6" id="KW-0472">Membrane</keyword>
<dbReference type="Pfam" id="PF02687">
    <property type="entry name" value="FtsX"/>
    <property type="match status" value="2"/>
</dbReference>
<feature type="transmembrane region" description="Helical" evidence="6">
    <location>
        <begin position="383"/>
        <end position="405"/>
    </location>
</feature>
<dbReference type="Proteomes" id="UP000204551">
    <property type="component" value="Chromosome"/>
</dbReference>
<organism evidence="9 10">
    <name type="scientific">Arenibacter algicola</name>
    <dbReference type="NCBI Taxonomy" id="616991"/>
    <lineage>
        <taxon>Bacteria</taxon>
        <taxon>Pseudomonadati</taxon>
        <taxon>Bacteroidota</taxon>
        <taxon>Flavobacteriia</taxon>
        <taxon>Flavobacteriales</taxon>
        <taxon>Flavobacteriaceae</taxon>
        <taxon>Arenibacter</taxon>
    </lineage>
</organism>
<reference evidence="9 10" key="1">
    <citation type="submission" date="2017-07" db="EMBL/GenBank/DDBJ databases">
        <title>Genome Sequence of Arenibacter algicola Strain SMS7 Isolated from a culture of the Diatom Skeletonema marinoi.</title>
        <authorList>
            <person name="Topel M."/>
            <person name="Pinder M.I.M."/>
            <person name="Johansson O.N."/>
            <person name="Kourtchenko O."/>
            <person name="Godhe A."/>
            <person name="Clarke A.K."/>
        </authorList>
    </citation>
    <scope>NUCLEOTIDE SEQUENCE [LARGE SCALE GENOMIC DNA]</scope>
    <source>
        <strain evidence="9 10">SMS7</strain>
    </source>
</reference>
<feature type="transmembrane region" description="Helical" evidence="6">
    <location>
        <begin position="769"/>
        <end position="793"/>
    </location>
</feature>
<evidence type="ECO:0000256" key="5">
    <source>
        <dbReference type="ARBA" id="ARBA00023136"/>
    </source>
</evidence>
<feature type="transmembrane region" description="Helical" evidence="6">
    <location>
        <begin position="680"/>
        <end position="704"/>
    </location>
</feature>
<feature type="transmembrane region" description="Helical" evidence="6">
    <location>
        <begin position="724"/>
        <end position="749"/>
    </location>
</feature>
<gene>
    <name evidence="9" type="primary">macB</name>
    <name evidence="9" type="ORF">AREALGSMS7_04062</name>
</gene>
<evidence type="ECO:0000256" key="6">
    <source>
        <dbReference type="SAM" id="Phobius"/>
    </source>
</evidence>
<evidence type="ECO:0000313" key="10">
    <source>
        <dbReference type="Proteomes" id="UP000204551"/>
    </source>
</evidence>
<feature type="domain" description="ABC3 transporter permease C-terminal" evidence="7">
    <location>
        <begin position="295"/>
        <end position="411"/>
    </location>
</feature>
<evidence type="ECO:0000313" key="9">
    <source>
        <dbReference type="EMBL" id="ASO07468.1"/>
    </source>
</evidence>
<dbReference type="Pfam" id="PF12704">
    <property type="entry name" value="MacB_PCD"/>
    <property type="match status" value="1"/>
</dbReference>
<dbReference type="InterPro" id="IPR025857">
    <property type="entry name" value="MacB_PCD"/>
</dbReference>
<keyword evidence="4 6" id="KW-1133">Transmembrane helix</keyword>
<comment type="subcellular location">
    <subcellularLocation>
        <location evidence="1">Cell membrane</location>
        <topology evidence="1">Multi-pass membrane protein</topology>
    </subcellularLocation>
</comment>
<keyword evidence="9" id="KW-0067">ATP-binding</keyword>
<dbReference type="EC" id="3.6.3.-" evidence="9"/>